<reference evidence="2" key="1">
    <citation type="submission" date="2017-11" db="EMBL/GenBank/DDBJ databases">
        <authorList>
            <person name="Kajale S.C."/>
            <person name="Sharma A."/>
        </authorList>
    </citation>
    <scope>NUCLEOTIDE SEQUENCE</scope>
    <source>
        <strain evidence="2">LS1_42</strain>
    </source>
</reference>
<feature type="domain" description="Halobacterial output" evidence="1">
    <location>
        <begin position="17"/>
        <end position="82"/>
    </location>
</feature>
<evidence type="ECO:0000313" key="3">
    <source>
        <dbReference type="Proteomes" id="UP000766904"/>
    </source>
</evidence>
<dbReference type="RefSeq" id="WP_148859336.1">
    <property type="nucleotide sequence ID" value="NZ_PHNJ01000011.1"/>
</dbReference>
<accession>A0A8J8Q4S4</accession>
<evidence type="ECO:0000259" key="1">
    <source>
        <dbReference type="Pfam" id="PF18545"/>
    </source>
</evidence>
<sequence length="86" mass="9408">MIDDNTRIEYQSEYSEEEPTVVALVDAVATVQDTDPLDLPPLGETISADALETLIEKGNDVTITFSYEGLQITVNDGDEIVICESE</sequence>
<dbReference type="InterPro" id="IPR040624">
    <property type="entry name" value="HalOD1"/>
</dbReference>
<gene>
    <name evidence="2" type="ORF">CV102_17830</name>
</gene>
<proteinExistence type="predicted"/>
<evidence type="ECO:0000313" key="2">
    <source>
        <dbReference type="EMBL" id="TYL37185.1"/>
    </source>
</evidence>
<comment type="caution">
    <text evidence="2">The sequence shown here is derived from an EMBL/GenBank/DDBJ whole genome shotgun (WGS) entry which is preliminary data.</text>
</comment>
<organism evidence="2 3">
    <name type="scientific">Natronococcus pandeyae</name>
    <dbReference type="NCBI Taxonomy" id="2055836"/>
    <lineage>
        <taxon>Archaea</taxon>
        <taxon>Methanobacteriati</taxon>
        <taxon>Methanobacteriota</taxon>
        <taxon>Stenosarchaea group</taxon>
        <taxon>Halobacteria</taxon>
        <taxon>Halobacteriales</taxon>
        <taxon>Natrialbaceae</taxon>
        <taxon>Natronococcus</taxon>
    </lineage>
</organism>
<dbReference type="Pfam" id="PF18545">
    <property type="entry name" value="HalOD1"/>
    <property type="match status" value="1"/>
</dbReference>
<protein>
    <recommendedName>
        <fullName evidence="1">Halobacterial output domain-containing protein</fullName>
    </recommendedName>
</protein>
<name>A0A8J8Q4S4_9EURY</name>
<dbReference type="AlphaFoldDB" id="A0A8J8Q4S4"/>
<keyword evidence="3" id="KW-1185">Reference proteome</keyword>
<dbReference type="OrthoDB" id="385618at2157"/>
<dbReference type="EMBL" id="PHNJ01000011">
    <property type="protein sequence ID" value="TYL37185.1"/>
    <property type="molecule type" value="Genomic_DNA"/>
</dbReference>
<dbReference type="Proteomes" id="UP000766904">
    <property type="component" value="Unassembled WGS sequence"/>
</dbReference>